<dbReference type="AlphaFoldDB" id="A0A1I7XUB0"/>
<dbReference type="Proteomes" id="UP000095283">
    <property type="component" value="Unplaced"/>
</dbReference>
<proteinExistence type="predicted"/>
<evidence type="ECO:0000313" key="2">
    <source>
        <dbReference type="WBParaSite" id="Hba_20932"/>
    </source>
</evidence>
<protein>
    <submittedName>
        <fullName evidence="2">Calponin-homology (CH) domain-containing protein</fullName>
    </submittedName>
</protein>
<organism evidence="1 2">
    <name type="scientific">Heterorhabditis bacteriophora</name>
    <name type="common">Entomopathogenic nematode worm</name>
    <dbReference type="NCBI Taxonomy" id="37862"/>
    <lineage>
        <taxon>Eukaryota</taxon>
        <taxon>Metazoa</taxon>
        <taxon>Ecdysozoa</taxon>
        <taxon>Nematoda</taxon>
        <taxon>Chromadorea</taxon>
        <taxon>Rhabditida</taxon>
        <taxon>Rhabditina</taxon>
        <taxon>Rhabditomorpha</taxon>
        <taxon>Strongyloidea</taxon>
        <taxon>Heterorhabditidae</taxon>
        <taxon>Heterorhabditis</taxon>
    </lineage>
</organism>
<dbReference type="InterPro" id="IPR003096">
    <property type="entry name" value="SM22_calponin"/>
</dbReference>
<name>A0A1I7XUB0_HETBA</name>
<dbReference type="PRINTS" id="PR00888">
    <property type="entry name" value="SM22CALPONIN"/>
</dbReference>
<dbReference type="Gene3D" id="1.10.418.10">
    <property type="entry name" value="Calponin-like domain"/>
    <property type="match status" value="1"/>
</dbReference>
<accession>A0A1I7XUB0</accession>
<dbReference type="WBParaSite" id="Hba_20932">
    <property type="protein sequence ID" value="Hba_20932"/>
    <property type="gene ID" value="Hba_20932"/>
</dbReference>
<reference evidence="2" key="1">
    <citation type="submission" date="2016-11" db="UniProtKB">
        <authorList>
            <consortium name="WormBaseParasite"/>
        </authorList>
    </citation>
    <scope>IDENTIFICATION</scope>
</reference>
<keyword evidence="1" id="KW-1185">Reference proteome</keyword>
<dbReference type="InterPro" id="IPR036872">
    <property type="entry name" value="CH_dom_sf"/>
</dbReference>
<sequence>MANHGPSYGLSRELEKKAIEVLFWIEQVTQLPYSANPATCHNASDVSDLLKDGVHLCKLINCILDNGSRVPYNAKPKMPFQKLCSN</sequence>
<dbReference type="SUPFAM" id="SSF47576">
    <property type="entry name" value="Calponin-homology domain, CH-domain"/>
    <property type="match status" value="1"/>
</dbReference>
<evidence type="ECO:0000313" key="1">
    <source>
        <dbReference type="Proteomes" id="UP000095283"/>
    </source>
</evidence>